<sequence length="674" mass="73297">MTTVVDCDECSGMGFLVRRCCCTDGGDRLVVDAGGYRDEAYAGCRVCGGDGSVAEQCYRCGQSGRRRAQLVVTVVNLDSGAAASRRLVAGRVVPQVDAERVWRARELVGELAEAVGVRGLRPRWGRRSLDDILAWYPKSWQPDLPARRRLTLEAAALARQDFDPWRVYVGRSTETPSPAVPGHELARLCGMADLLHLDLVVEARHRHGWLLWQVRYDLPGSPVPGERQVVGAGDLASAVAGTSAASALRGLGERGRHAPAYTVRPVPAAGVPRAVDLDRLARKVVADLAGDAPGAQAIWRDGRWWHTPLHPAGRVEELYERETGQVVQRVEQKLRRATEPPDPVWWGEPIAQRPCPDCRPGTRLRRCDCRRTTASRPDPHCPDCAGAGFAPSALRCSTCRDSGRIPAALTVTVTDLHRVGHETWRPVPGEAAPVVGHQPNGTAVHQLPAHWRLARHATTFGVRPADLSRLDEDWPLDQDLLDGTVTAFDPGVEPARQHLERLAAGLPGARLFVLAAAPDAPPLTDLLRLAHALDLTAVLTYCDHRLDAGDPTRIQGERWHVRLGVRDAEIGAELPLHATVELAVARCLAHLDTHLLATVPRDPEQPVPAPQAAPSPSPPDPTGLIRRLGQHYAGQPLTVSFDRFGCRLWLAEQGVLHPLARATTLGDAVEALRL</sequence>
<evidence type="ECO:0000313" key="2">
    <source>
        <dbReference type="EMBL" id="GIJ22796.1"/>
    </source>
</evidence>
<feature type="compositionally biased region" description="Pro residues" evidence="1">
    <location>
        <begin position="605"/>
        <end position="621"/>
    </location>
</feature>
<name>A0ABQ4IXZ0_9ACTN</name>
<organism evidence="2 3">
    <name type="scientific">Micromonospora lutea</name>
    <dbReference type="NCBI Taxonomy" id="419825"/>
    <lineage>
        <taxon>Bacteria</taxon>
        <taxon>Bacillati</taxon>
        <taxon>Actinomycetota</taxon>
        <taxon>Actinomycetes</taxon>
        <taxon>Micromonosporales</taxon>
        <taxon>Micromonosporaceae</taxon>
        <taxon>Micromonospora</taxon>
    </lineage>
</organism>
<dbReference type="RefSeq" id="WP_204000369.1">
    <property type="nucleotide sequence ID" value="NZ_BOPB01000016.1"/>
</dbReference>
<gene>
    <name evidence="2" type="ORF">Vlu01_34200</name>
</gene>
<comment type="caution">
    <text evidence="2">The sequence shown here is derived from an EMBL/GenBank/DDBJ whole genome shotgun (WGS) entry which is preliminary data.</text>
</comment>
<feature type="region of interest" description="Disordered" evidence="1">
    <location>
        <begin position="600"/>
        <end position="623"/>
    </location>
</feature>
<protein>
    <submittedName>
        <fullName evidence="2">Uncharacterized protein</fullName>
    </submittedName>
</protein>
<dbReference type="EMBL" id="BOPB01000016">
    <property type="protein sequence ID" value="GIJ22796.1"/>
    <property type="molecule type" value="Genomic_DNA"/>
</dbReference>
<evidence type="ECO:0000313" key="3">
    <source>
        <dbReference type="Proteomes" id="UP000643165"/>
    </source>
</evidence>
<reference evidence="2 3" key="1">
    <citation type="submission" date="2021-01" db="EMBL/GenBank/DDBJ databases">
        <title>Whole genome shotgun sequence of Verrucosispora lutea NBRC 106530.</title>
        <authorList>
            <person name="Komaki H."/>
            <person name="Tamura T."/>
        </authorList>
    </citation>
    <scope>NUCLEOTIDE SEQUENCE [LARGE SCALE GENOMIC DNA]</scope>
    <source>
        <strain evidence="2 3">NBRC 106530</strain>
    </source>
</reference>
<proteinExistence type="predicted"/>
<keyword evidence="3" id="KW-1185">Reference proteome</keyword>
<evidence type="ECO:0000256" key="1">
    <source>
        <dbReference type="SAM" id="MobiDB-lite"/>
    </source>
</evidence>
<accession>A0ABQ4IXZ0</accession>
<dbReference type="Proteomes" id="UP000643165">
    <property type="component" value="Unassembled WGS sequence"/>
</dbReference>